<name>A0A1Z4JT67_LEPBY</name>
<dbReference type="EMBL" id="AP018205">
    <property type="protein sequence ID" value="BAY59838.1"/>
    <property type="molecule type" value="Genomic_DNA"/>
</dbReference>
<proteinExistence type="predicted"/>
<keyword evidence="2" id="KW-1185">Reference proteome</keyword>
<dbReference type="Proteomes" id="UP000217895">
    <property type="component" value="Plasmid Plasmid2 dna"/>
</dbReference>
<gene>
    <name evidence="1" type="ORF">NIES2135_67150</name>
</gene>
<sequence>MKTLTIEPKVANNQQSTSLFSRLAQSATPKEPRGLTAKWITVDGKLVCNWVPAERQEKNCEE</sequence>
<geneLocation type="plasmid" evidence="1">
    <name>plasmid2</name>
</geneLocation>
<dbReference type="AlphaFoldDB" id="A0A1Z4JT67"/>
<accession>A0A1Z4JT67</accession>
<reference evidence="1 2" key="1">
    <citation type="submission" date="2017-06" db="EMBL/GenBank/DDBJ databases">
        <title>Genome sequencing of cyanobaciteial culture collection at National Institute for Environmental Studies (NIES).</title>
        <authorList>
            <person name="Hirose Y."/>
            <person name="Shimura Y."/>
            <person name="Fujisawa T."/>
            <person name="Nakamura Y."/>
            <person name="Kawachi M."/>
        </authorList>
    </citation>
    <scope>NUCLEOTIDE SEQUENCE [LARGE SCALE GENOMIC DNA]</scope>
    <source>
        <strain evidence="1 2">NIES-2135</strain>
        <plasmid evidence="2">Plasmid Plasmid2 dna</plasmid>
    </source>
</reference>
<evidence type="ECO:0000313" key="1">
    <source>
        <dbReference type="EMBL" id="BAY59838.1"/>
    </source>
</evidence>
<protein>
    <submittedName>
        <fullName evidence="1">Uncharacterized protein</fullName>
    </submittedName>
</protein>
<evidence type="ECO:0000313" key="2">
    <source>
        <dbReference type="Proteomes" id="UP000217895"/>
    </source>
</evidence>
<organism evidence="1 2">
    <name type="scientific">Leptolyngbya boryana NIES-2135</name>
    <dbReference type="NCBI Taxonomy" id="1973484"/>
    <lineage>
        <taxon>Bacteria</taxon>
        <taxon>Bacillati</taxon>
        <taxon>Cyanobacteriota</taxon>
        <taxon>Cyanophyceae</taxon>
        <taxon>Leptolyngbyales</taxon>
        <taxon>Leptolyngbyaceae</taxon>
        <taxon>Leptolyngbya group</taxon>
        <taxon>Leptolyngbya</taxon>
    </lineage>
</organism>
<keyword evidence="1" id="KW-0614">Plasmid</keyword>